<dbReference type="EMBL" id="JAENII010000002">
    <property type="protein sequence ID" value="MBK1825800.1"/>
    <property type="molecule type" value="Genomic_DNA"/>
</dbReference>
<evidence type="ECO:0000256" key="2">
    <source>
        <dbReference type="ARBA" id="ARBA00023015"/>
    </source>
</evidence>
<evidence type="ECO:0000256" key="1">
    <source>
        <dbReference type="ARBA" id="ARBA00010641"/>
    </source>
</evidence>
<feature type="domain" description="RNA polymerase sigma-70 region 2" evidence="5">
    <location>
        <begin position="42"/>
        <end position="107"/>
    </location>
</feature>
<dbReference type="SUPFAM" id="SSF88659">
    <property type="entry name" value="Sigma3 and sigma4 domains of RNA polymerase sigma factors"/>
    <property type="match status" value="1"/>
</dbReference>
<dbReference type="Proteomes" id="UP000658278">
    <property type="component" value="Unassembled WGS sequence"/>
</dbReference>
<accession>A0A934VER3</accession>
<reference evidence="6" key="1">
    <citation type="submission" date="2021-01" db="EMBL/GenBank/DDBJ databases">
        <title>Modified the classification status of verrucomicrobia.</title>
        <authorList>
            <person name="Feng X."/>
        </authorList>
    </citation>
    <scope>NUCLEOTIDE SEQUENCE</scope>
    <source>
        <strain evidence="6">KCTC 22201</strain>
    </source>
</reference>
<keyword evidence="2" id="KW-0805">Transcription regulation</keyword>
<keyword evidence="7" id="KW-1185">Reference proteome</keyword>
<dbReference type="NCBIfam" id="TIGR02937">
    <property type="entry name" value="sigma70-ECF"/>
    <property type="match status" value="1"/>
</dbReference>
<dbReference type="InterPro" id="IPR014284">
    <property type="entry name" value="RNA_pol_sigma-70_dom"/>
</dbReference>
<evidence type="ECO:0000313" key="6">
    <source>
        <dbReference type="EMBL" id="MBK1825800.1"/>
    </source>
</evidence>
<dbReference type="GO" id="GO:0016987">
    <property type="term" value="F:sigma factor activity"/>
    <property type="evidence" value="ECO:0007669"/>
    <property type="project" value="UniProtKB-KW"/>
</dbReference>
<sequence length="205" mass="23316">MSSAQDSEEFSKIVVNGRQFPEYISIDMELDAAQQAEFVSQIARHQAALHAYIVSLMPGMDGVDDVLQETNLVLWGKRTSFEQGSNFRAWACAIARFKVMGHRRKLAKLGFQMFDDELAEQLATECAAEPAEFDFRLRALEKCMGRLGERERSLVEHRYFSDANLDEFAAVRGQSLETLRVTLYRVRAGLKKCISGEMMLYRAQS</sequence>
<organism evidence="6 7">
    <name type="scientific">Haloferula rosea</name>
    <dbReference type="NCBI Taxonomy" id="490093"/>
    <lineage>
        <taxon>Bacteria</taxon>
        <taxon>Pseudomonadati</taxon>
        <taxon>Verrucomicrobiota</taxon>
        <taxon>Verrucomicrobiia</taxon>
        <taxon>Verrucomicrobiales</taxon>
        <taxon>Verrucomicrobiaceae</taxon>
        <taxon>Haloferula</taxon>
    </lineage>
</organism>
<dbReference type="InterPro" id="IPR039425">
    <property type="entry name" value="RNA_pol_sigma-70-like"/>
</dbReference>
<evidence type="ECO:0000259" key="5">
    <source>
        <dbReference type="Pfam" id="PF04542"/>
    </source>
</evidence>
<evidence type="ECO:0000256" key="3">
    <source>
        <dbReference type="ARBA" id="ARBA00023082"/>
    </source>
</evidence>
<protein>
    <submittedName>
        <fullName evidence="6">Sigma-70 family RNA polymerase sigma factor</fullName>
    </submittedName>
</protein>
<comment type="caution">
    <text evidence="6">The sequence shown here is derived from an EMBL/GenBank/DDBJ whole genome shotgun (WGS) entry which is preliminary data.</text>
</comment>
<gene>
    <name evidence="6" type="ORF">JIN81_02115</name>
</gene>
<keyword evidence="3" id="KW-0731">Sigma factor</keyword>
<dbReference type="AlphaFoldDB" id="A0A934VER3"/>
<dbReference type="InterPro" id="IPR036388">
    <property type="entry name" value="WH-like_DNA-bd_sf"/>
</dbReference>
<dbReference type="InterPro" id="IPR014331">
    <property type="entry name" value="RNA_pol_sigma70_ECF_RHOBA"/>
</dbReference>
<dbReference type="NCBIfam" id="TIGR02989">
    <property type="entry name" value="Sig-70_gvs1"/>
    <property type="match status" value="1"/>
</dbReference>
<dbReference type="InterPro" id="IPR013325">
    <property type="entry name" value="RNA_pol_sigma_r2"/>
</dbReference>
<evidence type="ECO:0000313" key="7">
    <source>
        <dbReference type="Proteomes" id="UP000658278"/>
    </source>
</evidence>
<keyword evidence="4" id="KW-0804">Transcription</keyword>
<dbReference type="GO" id="GO:0006352">
    <property type="term" value="P:DNA-templated transcription initiation"/>
    <property type="evidence" value="ECO:0007669"/>
    <property type="project" value="InterPro"/>
</dbReference>
<dbReference type="SUPFAM" id="SSF88946">
    <property type="entry name" value="Sigma2 domain of RNA polymerase sigma factors"/>
    <property type="match status" value="1"/>
</dbReference>
<dbReference type="RefSeq" id="WP_200275838.1">
    <property type="nucleotide sequence ID" value="NZ_JAENII010000002.1"/>
</dbReference>
<comment type="similarity">
    <text evidence="1">Belongs to the sigma-70 factor family. ECF subfamily.</text>
</comment>
<dbReference type="InterPro" id="IPR013324">
    <property type="entry name" value="RNA_pol_sigma_r3/r4-like"/>
</dbReference>
<dbReference type="PANTHER" id="PTHR43133:SF51">
    <property type="entry name" value="RNA POLYMERASE SIGMA FACTOR"/>
    <property type="match status" value="1"/>
</dbReference>
<dbReference type="Gene3D" id="1.10.1740.10">
    <property type="match status" value="1"/>
</dbReference>
<name>A0A934VER3_9BACT</name>
<dbReference type="PANTHER" id="PTHR43133">
    <property type="entry name" value="RNA POLYMERASE ECF-TYPE SIGMA FACTO"/>
    <property type="match status" value="1"/>
</dbReference>
<proteinExistence type="inferred from homology"/>
<evidence type="ECO:0000256" key="4">
    <source>
        <dbReference type="ARBA" id="ARBA00023163"/>
    </source>
</evidence>
<dbReference type="InterPro" id="IPR007627">
    <property type="entry name" value="RNA_pol_sigma70_r2"/>
</dbReference>
<dbReference type="Pfam" id="PF04542">
    <property type="entry name" value="Sigma70_r2"/>
    <property type="match status" value="1"/>
</dbReference>
<dbReference type="Gene3D" id="1.10.10.10">
    <property type="entry name" value="Winged helix-like DNA-binding domain superfamily/Winged helix DNA-binding domain"/>
    <property type="match status" value="1"/>
</dbReference>